<dbReference type="SUPFAM" id="SSF52075">
    <property type="entry name" value="Outer arm dynein light chain 1"/>
    <property type="match status" value="1"/>
</dbReference>
<feature type="region of interest" description="Disordered" evidence="3">
    <location>
        <begin position="556"/>
        <end position="609"/>
    </location>
</feature>
<evidence type="ECO:0000256" key="2">
    <source>
        <dbReference type="ARBA" id="ARBA00022737"/>
    </source>
</evidence>
<protein>
    <submittedName>
        <fullName evidence="4">Uncharacterized protein</fullName>
    </submittedName>
</protein>
<dbReference type="PANTHER" id="PTHR46759:SF1">
    <property type="entry name" value="LEUCINE-RICH REPEAT-CONTAINING PROTEIN 72"/>
    <property type="match status" value="1"/>
</dbReference>
<dbReference type="Gene3D" id="3.80.10.10">
    <property type="entry name" value="Ribonuclease Inhibitor"/>
    <property type="match status" value="2"/>
</dbReference>
<evidence type="ECO:0000256" key="1">
    <source>
        <dbReference type="ARBA" id="ARBA00022614"/>
    </source>
</evidence>
<sequence length="609" mass="67622">MIELDADGALEASGENSLLDINQLVLRQCKIERISPNCVASLVNLKALSLSNNNMRSLAGFAHLAQLEELNLNFNVITEVDELRHCGLLRKLYLSNNLLASCAPLSSLPLLHTLCLFRNQLTGLDDTIQSVRLCPKMRVLDLDGNPLALEPGYKHHVVRALVRIEMLDGDPILALDRELSREYFAQQAVNRRKSVRYATAPADVQRSPLCQSNSESHRFKWKSLSKGRVRLYDSDRLNNDPVALTYLANHVLTSEAKPETPEEEGGEGTRSFVDRLRGNEHRAPRGSGEDDDTKKNEPKGPSRPVSVEPPSPVTSSTDASNPYHTIRRLIQKVEKLQTEIAQLHKTPRAANIDLERLRIENANMNHLRDDNMTLRQAAAADNLAKENRDLPSRLSESDAKLQEMHLQEITASGRQGRLSTAALSRPKTAAEKIKEELIDENVDTEFADLFHRNKNSLDAIRQSIKEASGDLTVPDEANRTVVVRPLTGSYEARVLKSQATALELAARAGPSLSDILALRRAAPVDEGAWESMCTPRRPSHHQGAAADRVTSTRHAWVLWEDGDAPSKGSSTGEEDEDYDDDDDDDDEEDDEDEGEEEGAVEDEEEAQCA</sequence>
<comment type="caution">
    <text evidence="4">The sequence shown here is derived from an EMBL/GenBank/DDBJ whole genome shotgun (WGS) entry which is preliminary data.</text>
</comment>
<dbReference type="InterPro" id="IPR001611">
    <property type="entry name" value="Leu-rich_rpt"/>
</dbReference>
<evidence type="ECO:0000256" key="3">
    <source>
        <dbReference type="SAM" id="MobiDB-lite"/>
    </source>
</evidence>
<dbReference type="Proteomes" id="UP001230188">
    <property type="component" value="Unassembled WGS sequence"/>
</dbReference>
<dbReference type="SMART" id="SM00369">
    <property type="entry name" value="LRR_TYP"/>
    <property type="match status" value="3"/>
</dbReference>
<name>A0AAD7U5L6_9STRA</name>
<dbReference type="InterPro" id="IPR003591">
    <property type="entry name" value="Leu-rich_rpt_typical-subtyp"/>
</dbReference>
<feature type="region of interest" description="Disordered" evidence="3">
    <location>
        <begin position="253"/>
        <end position="324"/>
    </location>
</feature>
<evidence type="ECO:0000313" key="5">
    <source>
        <dbReference type="Proteomes" id="UP001230188"/>
    </source>
</evidence>
<feature type="compositionally biased region" description="Basic and acidic residues" evidence="3">
    <location>
        <begin position="272"/>
        <end position="283"/>
    </location>
</feature>
<feature type="compositionally biased region" description="Acidic residues" evidence="3">
    <location>
        <begin position="572"/>
        <end position="609"/>
    </location>
</feature>
<dbReference type="InterPro" id="IPR042655">
    <property type="entry name" value="LRC72"/>
</dbReference>
<keyword evidence="2" id="KW-0677">Repeat</keyword>
<reference evidence="4" key="1">
    <citation type="submission" date="2023-01" db="EMBL/GenBank/DDBJ databases">
        <title>Metagenome sequencing of chrysophaentin producing Chrysophaeum taylorii.</title>
        <authorList>
            <person name="Davison J."/>
            <person name="Bewley C."/>
        </authorList>
    </citation>
    <scope>NUCLEOTIDE SEQUENCE</scope>
    <source>
        <strain evidence="4">NIES-1699</strain>
    </source>
</reference>
<dbReference type="EMBL" id="JAQMWT010000685">
    <property type="protein sequence ID" value="KAJ8598179.1"/>
    <property type="molecule type" value="Genomic_DNA"/>
</dbReference>
<gene>
    <name evidence="4" type="ORF">CTAYLR_007372</name>
</gene>
<organism evidence="4 5">
    <name type="scientific">Chrysophaeum taylorii</name>
    <dbReference type="NCBI Taxonomy" id="2483200"/>
    <lineage>
        <taxon>Eukaryota</taxon>
        <taxon>Sar</taxon>
        <taxon>Stramenopiles</taxon>
        <taxon>Ochrophyta</taxon>
        <taxon>Pelagophyceae</taxon>
        <taxon>Pelagomonadales</taxon>
        <taxon>Pelagomonadaceae</taxon>
        <taxon>Chrysophaeum</taxon>
    </lineage>
</organism>
<dbReference type="Pfam" id="PF14580">
    <property type="entry name" value="LRR_9"/>
    <property type="match status" value="1"/>
</dbReference>
<keyword evidence="5" id="KW-1185">Reference proteome</keyword>
<accession>A0AAD7U5L6</accession>
<dbReference type="InterPro" id="IPR032675">
    <property type="entry name" value="LRR_dom_sf"/>
</dbReference>
<dbReference type="AlphaFoldDB" id="A0AAD7U5L6"/>
<dbReference type="PROSITE" id="PS51450">
    <property type="entry name" value="LRR"/>
    <property type="match status" value="3"/>
</dbReference>
<keyword evidence="1" id="KW-0433">Leucine-rich repeat</keyword>
<proteinExistence type="predicted"/>
<dbReference type="PANTHER" id="PTHR46759">
    <property type="entry name" value="LEUCINE-RICH REPEAT-CONTAINING PROTEIN 72"/>
    <property type="match status" value="1"/>
</dbReference>
<evidence type="ECO:0000313" key="4">
    <source>
        <dbReference type="EMBL" id="KAJ8598179.1"/>
    </source>
</evidence>